<feature type="transmembrane region" description="Helical" evidence="1">
    <location>
        <begin position="44"/>
        <end position="62"/>
    </location>
</feature>
<protein>
    <submittedName>
        <fullName evidence="2">Ketosynthase</fullName>
    </submittedName>
</protein>
<feature type="transmembrane region" description="Helical" evidence="1">
    <location>
        <begin position="189"/>
        <end position="211"/>
    </location>
</feature>
<comment type="caution">
    <text evidence="2">The sequence shown here is derived from an EMBL/GenBank/DDBJ whole genome shotgun (WGS) entry which is preliminary data.</text>
</comment>
<dbReference type="EMBL" id="RIBS01000004">
    <property type="protein sequence ID" value="RNF83929.1"/>
    <property type="molecule type" value="Genomic_DNA"/>
</dbReference>
<dbReference type="Proteomes" id="UP000267049">
    <property type="component" value="Unassembled WGS sequence"/>
</dbReference>
<feature type="transmembrane region" description="Helical" evidence="1">
    <location>
        <begin position="12"/>
        <end position="32"/>
    </location>
</feature>
<proteinExistence type="predicted"/>
<dbReference type="AlphaFoldDB" id="A0A3M8SRK8"/>
<accession>A0A3M8SRK8</accession>
<evidence type="ECO:0000256" key="1">
    <source>
        <dbReference type="SAM" id="Phobius"/>
    </source>
</evidence>
<evidence type="ECO:0000313" key="2">
    <source>
        <dbReference type="EMBL" id="RNF83929.1"/>
    </source>
</evidence>
<feature type="transmembrane region" description="Helical" evidence="1">
    <location>
        <begin position="90"/>
        <end position="108"/>
    </location>
</feature>
<keyword evidence="1" id="KW-1133">Transmembrane helix</keyword>
<organism evidence="2 3">
    <name type="scientific">Montanilutibacter psychrotolerans</name>
    <dbReference type="NCBI Taxonomy" id="1327343"/>
    <lineage>
        <taxon>Bacteria</taxon>
        <taxon>Pseudomonadati</taxon>
        <taxon>Pseudomonadota</taxon>
        <taxon>Gammaproteobacteria</taxon>
        <taxon>Lysobacterales</taxon>
        <taxon>Lysobacteraceae</taxon>
        <taxon>Montanilutibacter</taxon>
    </lineage>
</organism>
<reference evidence="2 3" key="1">
    <citation type="submission" date="2018-11" db="EMBL/GenBank/DDBJ databases">
        <title>Lysobacter cryohumiis sp. nov., isolated from soil in the Tianshan Mountains, Xinjiang, China.</title>
        <authorList>
            <person name="Luo Y."/>
            <person name="Sheng H."/>
        </authorList>
    </citation>
    <scope>NUCLEOTIDE SEQUENCE [LARGE SCALE GENOMIC DNA]</scope>
    <source>
        <strain evidence="2 3">ZS60</strain>
    </source>
</reference>
<name>A0A3M8SRK8_9GAMM</name>
<dbReference type="OrthoDB" id="6023795at2"/>
<keyword evidence="3" id="KW-1185">Reference proteome</keyword>
<keyword evidence="1" id="KW-0472">Membrane</keyword>
<feature type="transmembrane region" description="Helical" evidence="1">
    <location>
        <begin position="147"/>
        <end position="169"/>
    </location>
</feature>
<keyword evidence="1" id="KW-0812">Transmembrane</keyword>
<sequence>MARPSPLPPADPVTPAWLVGVRVLLAVAYPLLAHWASHRGSGEAAAFALVDLMLIVLLGPLAARRPWAWVLLAALISGLAMLASTPWLQLLLLAPPMLFTALLAWWFGRSLRAPREALISRIVGALDGCEPSQLPSPLYRYTRRLTAAWSLLLATLSLTNGLLAVIAVPGGVLVRLGHPPLFAVAQQQWSLFANLLNYGIVGGFFVAEYVIRRRLFPHRPYRNFVDFMRRMGALGPDFWRKLFS</sequence>
<gene>
    <name evidence="2" type="ORF">EER27_10780</name>
</gene>
<evidence type="ECO:0000313" key="3">
    <source>
        <dbReference type="Proteomes" id="UP000267049"/>
    </source>
</evidence>